<name>A0AAW1NQ79_9CHLO</name>
<accession>A0AAW1NQ79</accession>
<sequence length="300" mass="32787">MLPAAAARGPGILVTPKMAGLRPALHLLSGSRSSRPIAPGLRHLARSLAAQTAIDAPEVSYPSDQTALIGETQWHKELVNGITLIGRLGGQLELRVFNNGKKKATGRLAVRQGKDGPSEWFTIDVWDNLGEAAAKQLTKGTQVHVTGRLRTNEYENNEGRKITYSSIAVNQINRVDPGPGAYDQPQYAQDTQEQPQAPWNQSQEHAQDVQPSTPLQPGTGFAQPAGADTPQLSVEQRWNDVFANYSQYWDNRANKRNPRAPDFKHKSTGAPLWIDSRDTPIFVEQQLTTLPPPPAPFGGV</sequence>
<evidence type="ECO:0000313" key="5">
    <source>
        <dbReference type="Proteomes" id="UP001465755"/>
    </source>
</evidence>
<dbReference type="Pfam" id="PF00436">
    <property type="entry name" value="SSB"/>
    <property type="match status" value="1"/>
</dbReference>
<evidence type="ECO:0000256" key="1">
    <source>
        <dbReference type="ARBA" id="ARBA00023125"/>
    </source>
</evidence>
<proteinExistence type="predicted"/>
<dbReference type="PANTHER" id="PTHR10302:SF0">
    <property type="entry name" value="SINGLE-STRANDED DNA-BINDING PROTEIN, MITOCHONDRIAL"/>
    <property type="match status" value="1"/>
</dbReference>
<dbReference type="InterPro" id="IPR011344">
    <property type="entry name" value="ssDNA-bd"/>
</dbReference>
<dbReference type="NCBIfam" id="TIGR00621">
    <property type="entry name" value="ssb"/>
    <property type="match status" value="1"/>
</dbReference>
<comment type="caution">
    <text evidence="4">The sequence shown here is derived from an EMBL/GenBank/DDBJ whole genome shotgun (WGS) entry which is preliminary data.</text>
</comment>
<keyword evidence="5" id="KW-1185">Reference proteome</keyword>
<dbReference type="PANTHER" id="PTHR10302">
    <property type="entry name" value="SINGLE-STRANDED DNA-BINDING PROTEIN"/>
    <property type="match status" value="1"/>
</dbReference>
<feature type="compositionally biased region" description="Polar residues" evidence="3">
    <location>
        <begin position="186"/>
        <end position="216"/>
    </location>
</feature>
<feature type="region of interest" description="Disordered" evidence="3">
    <location>
        <begin position="174"/>
        <end position="230"/>
    </location>
</feature>
<dbReference type="SUPFAM" id="SSF50249">
    <property type="entry name" value="Nucleic acid-binding proteins"/>
    <property type="match status" value="1"/>
</dbReference>
<keyword evidence="1 2" id="KW-0238">DNA-binding</keyword>
<dbReference type="Gene3D" id="2.40.50.140">
    <property type="entry name" value="Nucleic acid-binding proteins"/>
    <property type="match status" value="1"/>
</dbReference>
<reference evidence="4 5" key="1">
    <citation type="journal article" date="2024" name="Nat. Commun.">
        <title>Phylogenomics reveals the evolutionary origins of lichenization in chlorophyte algae.</title>
        <authorList>
            <person name="Puginier C."/>
            <person name="Libourel C."/>
            <person name="Otte J."/>
            <person name="Skaloud P."/>
            <person name="Haon M."/>
            <person name="Grisel S."/>
            <person name="Petersen M."/>
            <person name="Berrin J.G."/>
            <person name="Delaux P.M."/>
            <person name="Dal Grande F."/>
            <person name="Keller J."/>
        </authorList>
    </citation>
    <scope>NUCLEOTIDE SEQUENCE [LARGE SCALE GENOMIC DNA]</scope>
    <source>
        <strain evidence="4 5">SAG 2036</strain>
    </source>
</reference>
<dbReference type="AlphaFoldDB" id="A0AAW1NQ79"/>
<dbReference type="EMBL" id="JALJOQ010000136">
    <property type="protein sequence ID" value="KAK9794639.1"/>
    <property type="molecule type" value="Genomic_DNA"/>
</dbReference>
<dbReference type="PROSITE" id="PS50935">
    <property type="entry name" value="SSB"/>
    <property type="match status" value="1"/>
</dbReference>
<protein>
    <recommendedName>
        <fullName evidence="6">Single-stranded DNA-binding protein</fullName>
    </recommendedName>
</protein>
<evidence type="ECO:0000256" key="2">
    <source>
        <dbReference type="PROSITE-ProRule" id="PRU00252"/>
    </source>
</evidence>
<organism evidence="4 5">
    <name type="scientific">Symbiochloris irregularis</name>
    <dbReference type="NCBI Taxonomy" id="706552"/>
    <lineage>
        <taxon>Eukaryota</taxon>
        <taxon>Viridiplantae</taxon>
        <taxon>Chlorophyta</taxon>
        <taxon>core chlorophytes</taxon>
        <taxon>Trebouxiophyceae</taxon>
        <taxon>Trebouxiales</taxon>
        <taxon>Trebouxiaceae</taxon>
        <taxon>Symbiochloris</taxon>
    </lineage>
</organism>
<gene>
    <name evidence="4" type="ORF">WJX73_005598</name>
</gene>
<dbReference type="InterPro" id="IPR000424">
    <property type="entry name" value="Primosome_PriB/ssb"/>
</dbReference>
<dbReference type="CDD" id="cd04496">
    <property type="entry name" value="SSB_OBF"/>
    <property type="match status" value="1"/>
</dbReference>
<dbReference type="GO" id="GO:0042645">
    <property type="term" value="C:mitochondrial nucleoid"/>
    <property type="evidence" value="ECO:0007669"/>
    <property type="project" value="TreeGrafter"/>
</dbReference>
<dbReference type="GO" id="GO:0006264">
    <property type="term" value="P:mitochondrial DNA replication"/>
    <property type="evidence" value="ECO:0007669"/>
    <property type="project" value="TreeGrafter"/>
</dbReference>
<dbReference type="Proteomes" id="UP001465755">
    <property type="component" value="Unassembled WGS sequence"/>
</dbReference>
<dbReference type="GO" id="GO:0003697">
    <property type="term" value="F:single-stranded DNA binding"/>
    <property type="evidence" value="ECO:0007669"/>
    <property type="project" value="InterPro"/>
</dbReference>
<dbReference type="InterPro" id="IPR012340">
    <property type="entry name" value="NA-bd_OB-fold"/>
</dbReference>
<evidence type="ECO:0008006" key="6">
    <source>
        <dbReference type="Google" id="ProtNLM"/>
    </source>
</evidence>
<evidence type="ECO:0000256" key="3">
    <source>
        <dbReference type="SAM" id="MobiDB-lite"/>
    </source>
</evidence>
<evidence type="ECO:0000313" key="4">
    <source>
        <dbReference type="EMBL" id="KAK9794639.1"/>
    </source>
</evidence>